<dbReference type="VEuPathDB" id="VectorBase:ISCI024816"/>
<sequence length="78" mass="8133">SDTVCDLGGATELANYGEYSGAPTEQQTYEYAKTILGLMTESEKRKEGKVLIIGGGIANFTNVAATFKVSSPPKGGIS</sequence>
<dbReference type="EMBL" id="DS902321">
    <property type="protein sequence ID" value="EEC16253.1"/>
    <property type="molecule type" value="Genomic_DNA"/>
</dbReference>
<dbReference type="Proteomes" id="UP000001555">
    <property type="component" value="Unassembled WGS sequence"/>
</dbReference>
<evidence type="ECO:0000259" key="1">
    <source>
        <dbReference type="Pfam" id="PF16114"/>
    </source>
</evidence>
<keyword evidence="5" id="KW-1267">Proteomics identification</keyword>
<evidence type="ECO:0000313" key="4">
    <source>
        <dbReference type="Proteomes" id="UP000001555"/>
    </source>
</evidence>
<evidence type="ECO:0000313" key="2">
    <source>
        <dbReference type="EMBL" id="EEC16253.1"/>
    </source>
</evidence>
<keyword evidence="4" id="KW-1185">Reference proteome</keyword>
<gene>
    <name evidence="2" type="ORF">IscW_ISCW024816</name>
</gene>
<organism>
    <name type="scientific">Ixodes scapularis</name>
    <name type="common">Black-legged tick</name>
    <name type="synonym">Deer tick</name>
    <dbReference type="NCBI Taxonomy" id="6945"/>
    <lineage>
        <taxon>Eukaryota</taxon>
        <taxon>Metazoa</taxon>
        <taxon>Ecdysozoa</taxon>
        <taxon>Arthropoda</taxon>
        <taxon>Chelicerata</taxon>
        <taxon>Arachnida</taxon>
        <taxon>Acari</taxon>
        <taxon>Parasitiformes</taxon>
        <taxon>Ixodida</taxon>
        <taxon>Ixodoidea</taxon>
        <taxon>Ixodidae</taxon>
        <taxon>Ixodinae</taxon>
        <taxon>Ixodes</taxon>
    </lineage>
</organism>
<name>B7QBN1_IXOSC</name>
<dbReference type="AlphaFoldDB" id="B7QBN1"/>
<dbReference type="VEuPathDB" id="VectorBase:ISCP_006932"/>
<dbReference type="InterPro" id="IPR016102">
    <property type="entry name" value="Succinyl-CoA_synth-like"/>
</dbReference>
<dbReference type="HOGENOM" id="CLU_2819336_0_0_1"/>
<dbReference type="Pfam" id="PF16114">
    <property type="entry name" value="Citrate_bind"/>
    <property type="match status" value="1"/>
</dbReference>
<evidence type="ECO:0007829" key="5">
    <source>
        <dbReference type="PeptideAtlas" id="B7QBN1"/>
    </source>
</evidence>
<proteinExistence type="evidence at protein level"/>
<dbReference type="EnsemblMetazoa" id="ISCW024816-RA">
    <property type="protein sequence ID" value="ISCW024816-PA"/>
    <property type="gene ID" value="ISCW024816"/>
</dbReference>
<evidence type="ECO:0000313" key="3">
    <source>
        <dbReference type="EnsemblMetazoa" id="ISCW024816-PA"/>
    </source>
</evidence>
<dbReference type="VEuPathDB" id="VectorBase:ISCW024816"/>
<dbReference type="OrthoDB" id="3261737at2759"/>
<reference evidence="2 4" key="1">
    <citation type="submission" date="2008-03" db="EMBL/GenBank/DDBJ databases">
        <title>Annotation of Ixodes scapularis.</title>
        <authorList>
            <consortium name="Ixodes scapularis Genome Project Consortium"/>
            <person name="Caler E."/>
            <person name="Hannick L.I."/>
            <person name="Bidwell S."/>
            <person name="Joardar V."/>
            <person name="Thiagarajan M."/>
            <person name="Amedeo P."/>
            <person name="Galinsky K.J."/>
            <person name="Schobel S."/>
            <person name="Inman J."/>
            <person name="Hostetler J."/>
            <person name="Miller J."/>
            <person name="Hammond M."/>
            <person name="Megy K."/>
            <person name="Lawson D."/>
            <person name="Kodira C."/>
            <person name="Sutton G."/>
            <person name="Meyer J."/>
            <person name="Hill C.A."/>
            <person name="Birren B."/>
            <person name="Nene V."/>
            <person name="Collins F."/>
            <person name="Alarcon-Chaidez F."/>
            <person name="Wikel S."/>
            <person name="Strausberg R."/>
        </authorList>
    </citation>
    <scope>NUCLEOTIDE SEQUENCE [LARGE SCALE GENOMIC DNA]</scope>
    <source>
        <strain evidence="4">Wikel</strain>
        <strain evidence="2">Wikel colony</strain>
    </source>
</reference>
<dbReference type="Gene3D" id="3.40.50.261">
    <property type="entry name" value="Succinyl-CoA synthetase domains"/>
    <property type="match status" value="1"/>
</dbReference>
<dbReference type="PaxDb" id="6945-B7QBN1"/>
<accession>B7QBN1</accession>
<feature type="non-terminal residue" evidence="2">
    <location>
        <position position="1"/>
    </location>
</feature>
<dbReference type="InterPro" id="IPR032263">
    <property type="entry name" value="Citrate-bd"/>
</dbReference>
<protein>
    <submittedName>
        <fullName evidence="2 3">ATP-citrate synthase, putative</fullName>
    </submittedName>
</protein>
<dbReference type="EMBL" id="ABJB010373035">
    <property type="status" value="NOT_ANNOTATED_CDS"/>
    <property type="molecule type" value="Genomic_DNA"/>
</dbReference>
<dbReference type="SUPFAM" id="SSF52210">
    <property type="entry name" value="Succinyl-CoA synthetase domains"/>
    <property type="match status" value="1"/>
</dbReference>
<feature type="domain" description="ATP-citrate synthase citrate-binding" evidence="1">
    <location>
        <begin position="1"/>
        <end position="68"/>
    </location>
</feature>
<reference evidence="3" key="2">
    <citation type="submission" date="2020-05" db="UniProtKB">
        <authorList>
            <consortium name="EnsemblMetazoa"/>
        </authorList>
    </citation>
    <scope>IDENTIFICATION</scope>
    <source>
        <strain evidence="3">wikel</strain>
    </source>
</reference>
<dbReference type="STRING" id="6945.B7QBN1"/>